<name>A0A0J7B1N1_COCIT</name>
<evidence type="ECO:0000313" key="1">
    <source>
        <dbReference type="EMBL" id="KMP03707.1"/>
    </source>
</evidence>
<dbReference type="AlphaFoldDB" id="A0A0J7B1N1"/>
<evidence type="ECO:0000313" key="2">
    <source>
        <dbReference type="Proteomes" id="UP000054565"/>
    </source>
</evidence>
<dbReference type="EMBL" id="DS028094">
    <property type="protein sequence ID" value="KMP03707.1"/>
    <property type="molecule type" value="Genomic_DNA"/>
</dbReference>
<gene>
    <name evidence="1" type="ORF">CIRG_03399</name>
</gene>
<proteinExistence type="predicted"/>
<sequence>MGSPKAEFFRQFMGKRIVVRYLGPLAFRKYGAFHGRGSNAVPVKDYSQFNMGIIRIRNNNKR</sequence>
<reference evidence="2" key="1">
    <citation type="journal article" date="2010" name="Genome Res.">
        <title>Population genomic sequencing of Coccidioides fungi reveals recent hybridization and transposon control.</title>
        <authorList>
            <person name="Neafsey D.E."/>
            <person name="Barker B.M."/>
            <person name="Sharpton T.J."/>
            <person name="Stajich J.E."/>
            <person name="Park D.J."/>
            <person name="Whiston E."/>
            <person name="Hung C.-Y."/>
            <person name="McMahan C."/>
            <person name="White J."/>
            <person name="Sykes S."/>
            <person name="Heiman D."/>
            <person name="Young S."/>
            <person name="Zeng Q."/>
            <person name="Abouelleil A."/>
            <person name="Aftuck L."/>
            <person name="Bessette D."/>
            <person name="Brown A."/>
            <person name="FitzGerald M."/>
            <person name="Lui A."/>
            <person name="Macdonald J.P."/>
            <person name="Priest M."/>
            <person name="Orbach M.J."/>
            <person name="Galgiani J.N."/>
            <person name="Kirkland T.N."/>
            <person name="Cole G.T."/>
            <person name="Birren B.W."/>
            <person name="Henn M.R."/>
            <person name="Taylor J.W."/>
            <person name="Rounsley S.D."/>
        </authorList>
    </citation>
    <scope>NUCLEOTIDE SEQUENCE [LARGE SCALE GENOMIC DNA]</scope>
    <source>
        <strain evidence="2">RMSCC 2394</strain>
    </source>
</reference>
<organism evidence="1 2">
    <name type="scientific">Coccidioides immitis RMSCC 2394</name>
    <dbReference type="NCBI Taxonomy" id="404692"/>
    <lineage>
        <taxon>Eukaryota</taxon>
        <taxon>Fungi</taxon>
        <taxon>Dikarya</taxon>
        <taxon>Ascomycota</taxon>
        <taxon>Pezizomycotina</taxon>
        <taxon>Eurotiomycetes</taxon>
        <taxon>Eurotiomycetidae</taxon>
        <taxon>Onygenales</taxon>
        <taxon>Onygenaceae</taxon>
        <taxon>Coccidioides</taxon>
    </lineage>
</organism>
<protein>
    <submittedName>
        <fullName evidence="1">Uncharacterized protein</fullName>
    </submittedName>
</protein>
<accession>A0A0J7B1N1</accession>
<dbReference type="Proteomes" id="UP000054565">
    <property type="component" value="Unassembled WGS sequence"/>
</dbReference>